<keyword evidence="10" id="KW-0833">Ubl conjugation pathway</keyword>
<evidence type="ECO:0000256" key="7">
    <source>
        <dbReference type="ARBA" id="ARBA00022737"/>
    </source>
</evidence>
<accession>A0ABU6QC65</accession>
<proteinExistence type="inferred from homology"/>
<evidence type="ECO:0000256" key="12">
    <source>
        <dbReference type="ARBA" id="ARBA00023204"/>
    </source>
</evidence>
<dbReference type="PANTHER" id="PTHR15189">
    <property type="entry name" value="BRISC AND BRCA1-A COMPLEX MEMBER 2"/>
    <property type="match status" value="1"/>
</dbReference>
<evidence type="ECO:0000256" key="1">
    <source>
        <dbReference type="ARBA" id="ARBA00004123"/>
    </source>
</evidence>
<evidence type="ECO:0000256" key="10">
    <source>
        <dbReference type="ARBA" id="ARBA00022786"/>
    </source>
</evidence>
<keyword evidence="5" id="KW-0132">Cell division</keyword>
<organism evidence="18 19">
    <name type="scientific">Stylosanthes scabra</name>
    <dbReference type="NCBI Taxonomy" id="79078"/>
    <lineage>
        <taxon>Eukaryota</taxon>
        <taxon>Viridiplantae</taxon>
        <taxon>Streptophyta</taxon>
        <taxon>Embryophyta</taxon>
        <taxon>Tracheophyta</taxon>
        <taxon>Spermatophyta</taxon>
        <taxon>Magnoliopsida</taxon>
        <taxon>eudicotyledons</taxon>
        <taxon>Gunneridae</taxon>
        <taxon>Pentapetalae</taxon>
        <taxon>rosids</taxon>
        <taxon>fabids</taxon>
        <taxon>Fabales</taxon>
        <taxon>Fabaceae</taxon>
        <taxon>Papilionoideae</taxon>
        <taxon>50 kb inversion clade</taxon>
        <taxon>dalbergioids sensu lato</taxon>
        <taxon>Dalbergieae</taxon>
        <taxon>Pterocarpus clade</taxon>
        <taxon>Stylosanthes</taxon>
    </lineage>
</organism>
<evidence type="ECO:0000256" key="6">
    <source>
        <dbReference type="ARBA" id="ARBA00022703"/>
    </source>
</evidence>
<evidence type="ECO:0000256" key="9">
    <source>
        <dbReference type="ARBA" id="ARBA00022776"/>
    </source>
</evidence>
<keyword evidence="11" id="KW-0156">Chromatin regulator</keyword>
<keyword evidence="4" id="KW-0963">Cytoplasm</keyword>
<evidence type="ECO:0000256" key="16">
    <source>
        <dbReference type="ARBA" id="ARBA00032491"/>
    </source>
</evidence>
<evidence type="ECO:0000256" key="2">
    <source>
        <dbReference type="ARBA" id="ARBA00004496"/>
    </source>
</evidence>
<evidence type="ECO:0000256" key="5">
    <source>
        <dbReference type="ARBA" id="ARBA00022618"/>
    </source>
</evidence>
<evidence type="ECO:0000256" key="15">
    <source>
        <dbReference type="ARBA" id="ARBA00025766"/>
    </source>
</evidence>
<keyword evidence="19" id="KW-1185">Reference proteome</keyword>
<comment type="similarity">
    <text evidence="15">Belongs to the BABAM2 family.</text>
</comment>
<evidence type="ECO:0000256" key="8">
    <source>
        <dbReference type="ARBA" id="ARBA00022763"/>
    </source>
</evidence>
<evidence type="ECO:0000313" key="19">
    <source>
        <dbReference type="Proteomes" id="UP001341840"/>
    </source>
</evidence>
<sequence length="377" mass="43340">MAVSPADNVPPFIAAQLTHLLSHFRFTLKVEQMWSGDKYNSGPFDRFTLLIPFCLDFIKWDFIYNAECPTVAPDVVFGPEDENFHPFHMPSSDGTQAASCLSDWNYRDPTRLLSLVQFLRDQYVLYQRKRVGEVDDDRLKFEISTILSREGIEMHMSSGAEKPEEVKFAVPLLDMNINKMVPSCPWRYPQKIHLQVVYPVGRKYMSAPSAPRLKLVSSSELKALFSIDDVKLPPWLDGMCLAEYLPNLEEYLEKQVSEAVLSIDLRRQFIEALAIQLGRPVEADPVFCRKATFLSATGVFTFLVHFLIPTQFPKQQPTIMLQSSQHFNSQMAPLKSRPLVDYPWSPRWEPLLMADRIYEFLADEALNFKRQCSEGTL</sequence>
<evidence type="ECO:0000256" key="4">
    <source>
        <dbReference type="ARBA" id="ARBA00022490"/>
    </source>
</evidence>
<evidence type="ECO:0000256" key="11">
    <source>
        <dbReference type="ARBA" id="ARBA00022853"/>
    </source>
</evidence>
<dbReference type="EMBL" id="JASCZI010000144">
    <property type="protein sequence ID" value="MED6109341.1"/>
    <property type="molecule type" value="Genomic_DNA"/>
</dbReference>
<dbReference type="PANTHER" id="PTHR15189:SF7">
    <property type="entry name" value="BRISC AND BRCA1-A COMPLEX MEMBER 2"/>
    <property type="match status" value="1"/>
</dbReference>
<evidence type="ECO:0000313" key="18">
    <source>
        <dbReference type="EMBL" id="MED6109341.1"/>
    </source>
</evidence>
<dbReference type="Proteomes" id="UP001341840">
    <property type="component" value="Unassembled WGS sequence"/>
</dbReference>
<gene>
    <name evidence="18" type="ORF">PIB30_032561</name>
</gene>
<protein>
    <recommendedName>
        <fullName evidence="3">BRISC and BRCA1-A complex member 2</fullName>
    </recommendedName>
    <alternativeName>
        <fullName evidence="16">BRCA1-A complex subunit BRE</fullName>
    </alternativeName>
    <alternativeName>
        <fullName evidence="17">BRCA1/BRCA2-containing complex subunit 45</fullName>
    </alternativeName>
</protein>
<keyword evidence="7" id="KW-0677">Repeat</keyword>
<comment type="subcellular location">
    <subcellularLocation>
        <location evidence="2">Cytoplasm</location>
    </subcellularLocation>
    <subcellularLocation>
        <location evidence="1">Nucleus</location>
    </subcellularLocation>
</comment>
<evidence type="ECO:0000256" key="17">
    <source>
        <dbReference type="ARBA" id="ARBA00032630"/>
    </source>
</evidence>
<evidence type="ECO:0000256" key="13">
    <source>
        <dbReference type="ARBA" id="ARBA00023242"/>
    </source>
</evidence>
<evidence type="ECO:0000256" key="3">
    <source>
        <dbReference type="ARBA" id="ARBA00019438"/>
    </source>
</evidence>
<reference evidence="18 19" key="1">
    <citation type="journal article" date="2023" name="Plants (Basel)">
        <title>Bridging the Gap: Combining Genomics and Transcriptomics Approaches to Understand Stylosanthes scabra, an Orphan Legume from the Brazilian Caatinga.</title>
        <authorList>
            <person name="Ferreira-Neto J.R.C."/>
            <person name="da Silva M.D."/>
            <person name="Binneck E."/>
            <person name="de Melo N.F."/>
            <person name="da Silva R.H."/>
            <person name="de Melo A.L.T.M."/>
            <person name="Pandolfi V."/>
            <person name="Bustamante F.O."/>
            <person name="Brasileiro-Vidal A.C."/>
            <person name="Benko-Iseppon A.M."/>
        </authorList>
    </citation>
    <scope>NUCLEOTIDE SEQUENCE [LARGE SCALE GENOMIC DNA]</scope>
    <source>
        <tissue evidence="18">Leaves</tissue>
    </source>
</reference>
<keyword evidence="14" id="KW-0131">Cell cycle</keyword>
<dbReference type="InterPro" id="IPR010358">
    <property type="entry name" value="BRE"/>
</dbReference>
<name>A0ABU6QC65_9FABA</name>
<comment type="caution">
    <text evidence="18">The sequence shown here is derived from an EMBL/GenBank/DDBJ whole genome shotgun (WGS) entry which is preliminary data.</text>
</comment>
<keyword evidence="12" id="KW-0234">DNA repair</keyword>
<evidence type="ECO:0000256" key="14">
    <source>
        <dbReference type="ARBA" id="ARBA00023306"/>
    </source>
</evidence>
<dbReference type="Pfam" id="PF06113">
    <property type="entry name" value="BRE"/>
    <property type="match status" value="1"/>
</dbReference>
<keyword evidence="6" id="KW-0053">Apoptosis</keyword>
<keyword evidence="9" id="KW-0498">Mitosis</keyword>
<keyword evidence="8" id="KW-0227">DNA damage</keyword>
<keyword evidence="13" id="KW-0539">Nucleus</keyword>